<organism evidence="2 3">
    <name type="scientific">Sitophilus oryzae</name>
    <name type="common">Rice weevil</name>
    <name type="synonym">Curculio oryzae</name>
    <dbReference type="NCBI Taxonomy" id="7048"/>
    <lineage>
        <taxon>Eukaryota</taxon>
        <taxon>Metazoa</taxon>
        <taxon>Ecdysozoa</taxon>
        <taxon>Arthropoda</taxon>
        <taxon>Hexapoda</taxon>
        <taxon>Insecta</taxon>
        <taxon>Pterygota</taxon>
        <taxon>Neoptera</taxon>
        <taxon>Endopterygota</taxon>
        <taxon>Coleoptera</taxon>
        <taxon>Polyphaga</taxon>
        <taxon>Cucujiformia</taxon>
        <taxon>Curculionidae</taxon>
        <taxon>Dryophthorinae</taxon>
        <taxon>Sitophilus</taxon>
    </lineage>
</organism>
<protein>
    <submittedName>
        <fullName evidence="3">Uncharacterized protein LOC115886378</fullName>
    </submittedName>
</protein>
<dbReference type="InterPro" id="IPR006578">
    <property type="entry name" value="MADF-dom"/>
</dbReference>
<evidence type="ECO:0000313" key="3">
    <source>
        <dbReference type="RefSeq" id="XP_030761346.1"/>
    </source>
</evidence>
<feature type="domain" description="MADF" evidence="1">
    <location>
        <begin position="44"/>
        <end position="133"/>
    </location>
</feature>
<dbReference type="OrthoDB" id="6081971at2759"/>
<evidence type="ECO:0000313" key="2">
    <source>
        <dbReference type="Proteomes" id="UP000504635"/>
    </source>
</evidence>
<keyword evidence="2" id="KW-1185">Reference proteome</keyword>
<reference evidence="3" key="1">
    <citation type="submission" date="2025-08" db="UniProtKB">
        <authorList>
            <consortium name="RefSeq"/>
        </authorList>
    </citation>
    <scope>IDENTIFICATION</scope>
    <source>
        <tissue evidence="3">Gonads</tissue>
    </source>
</reference>
<dbReference type="AlphaFoldDB" id="A0A6J2YDA8"/>
<evidence type="ECO:0000259" key="1">
    <source>
        <dbReference type="PROSITE" id="PS51029"/>
    </source>
</evidence>
<dbReference type="Pfam" id="PF10545">
    <property type="entry name" value="MADF_DNA_bdg"/>
    <property type="match status" value="1"/>
</dbReference>
<dbReference type="InterPro" id="IPR039353">
    <property type="entry name" value="TF_Adf1"/>
</dbReference>
<dbReference type="RefSeq" id="XP_030761346.1">
    <property type="nucleotide sequence ID" value="XM_030905486.1"/>
</dbReference>
<dbReference type="GeneID" id="115886378"/>
<dbReference type="Proteomes" id="UP000504635">
    <property type="component" value="Unplaced"/>
</dbReference>
<dbReference type="InParanoid" id="A0A6J2YDA8"/>
<proteinExistence type="predicted"/>
<dbReference type="PANTHER" id="PTHR12243:SF67">
    <property type="entry name" value="COREPRESSOR OF PANGOLIN, ISOFORM A-RELATED"/>
    <property type="match status" value="1"/>
</dbReference>
<gene>
    <name evidence="3" type="primary">LOC115886378</name>
</gene>
<accession>A0A6J2YDA8</accession>
<dbReference type="PANTHER" id="PTHR12243">
    <property type="entry name" value="MADF DOMAIN TRANSCRIPTION FACTOR"/>
    <property type="match status" value="1"/>
</dbReference>
<dbReference type="KEGG" id="soy:115886378"/>
<dbReference type="PROSITE" id="PS51029">
    <property type="entry name" value="MADF"/>
    <property type="match status" value="1"/>
</dbReference>
<name>A0A6J2YDA8_SITOR</name>
<dbReference type="SMART" id="SM00595">
    <property type="entry name" value="MADF"/>
    <property type="match status" value="1"/>
</dbReference>
<sequence length="242" mass="27961">MSVGSVEGANDPANYRMDLRAHVFRVAEENGISNTEGSEYDHYKLIKLVRKFPSLYNPKNRVYKYNKECQDYIWEAIAEVLGLNKSDAITKWKSLKGTFRKYQYNLRGGTSNDGSAYDDNILNALTFLEDFPVEQEDAGSDSGRAFLRLQYDTESEDDDETFETDYFYRLTDSSFSEMSPEEQFNSLISSNSPDVLKFLLSSDDIVFAQYVAYKVSQIECPIRRREIKEEIFNILYQALAEE</sequence>